<name>A0A1L9RIA6_ASPWE</name>
<dbReference type="InterPro" id="IPR020846">
    <property type="entry name" value="MFS_dom"/>
</dbReference>
<dbReference type="InterPro" id="IPR011701">
    <property type="entry name" value="MFS"/>
</dbReference>
<organism evidence="7 8">
    <name type="scientific">Aspergillus wentii DTO 134E9</name>
    <dbReference type="NCBI Taxonomy" id="1073089"/>
    <lineage>
        <taxon>Eukaryota</taxon>
        <taxon>Fungi</taxon>
        <taxon>Dikarya</taxon>
        <taxon>Ascomycota</taxon>
        <taxon>Pezizomycotina</taxon>
        <taxon>Eurotiomycetes</taxon>
        <taxon>Eurotiomycetidae</taxon>
        <taxon>Eurotiales</taxon>
        <taxon>Aspergillaceae</taxon>
        <taxon>Aspergillus</taxon>
        <taxon>Aspergillus subgen. Cremei</taxon>
    </lineage>
</organism>
<evidence type="ECO:0000256" key="5">
    <source>
        <dbReference type="SAM" id="Phobius"/>
    </source>
</evidence>
<dbReference type="RefSeq" id="XP_040688279.1">
    <property type="nucleotide sequence ID" value="XM_040828398.1"/>
</dbReference>
<dbReference type="Pfam" id="PF07690">
    <property type="entry name" value="MFS_1"/>
    <property type="match status" value="1"/>
</dbReference>
<reference evidence="8" key="1">
    <citation type="journal article" date="2017" name="Genome Biol.">
        <title>Comparative genomics reveals high biological diversity and specific adaptations in the industrially and medically important fungal genus Aspergillus.</title>
        <authorList>
            <person name="de Vries R.P."/>
            <person name="Riley R."/>
            <person name="Wiebenga A."/>
            <person name="Aguilar-Osorio G."/>
            <person name="Amillis S."/>
            <person name="Uchima C.A."/>
            <person name="Anderluh G."/>
            <person name="Asadollahi M."/>
            <person name="Askin M."/>
            <person name="Barry K."/>
            <person name="Battaglia E."/>
            <person name="Bayram O."/>
            <person name="Benocci T."/>
            <person name="Braus-Stromeyer S.A."/>
            <person name="Caldana C."/>
            <person name="Canovas D."/>
            <person name="Cerqueira G.C."/>
            <person name="Chen F."/>
            <person name="Chen W."/>
            <person name="Choi C."/>
            <person name="Clum A."/>
            <person name="Dos Santos R.A."/>
            <person name="Damasio A.R."/>
            <person name="Diallinas G."/>
            <person name="Emri T."/>
            <person name="Fekete E."/>
            <person name="Flipphi M."/>
            <person name="Freyberg S."/>
            <person name="Gallo A."/>
            <person name="Gournas C."/>
            <person name="Habgood R."/>
            <person name="Hainaut M."/>
            <person name="Harispe M.L."/>
            <person name="Henrissat B."/>
            <person name="Hilden K.S."/>
            <person name="Hope R."/>
            <person name="Hossain A."/>
            <person name="Karabika E."/>
            <person name="Karaffa L."/>
            <person name="Karanyi Z."/>
            <person name="Krasevec N."/>
            <person name="Kuo A."/>
            <person name="Kusch H."/>
            <person name="LaButti K."/>
            <person name="Lagendijk E.L."/>
            <person name="Lapidus A."/>
            <person name="Levasseur A."/>
            <person name="Lindquist E."/>
            <person name="Lipzen A."/>
            <person name="Logrieco A.F."/>
            <person name="MacCabe A."/>
            <person name="Maekelae M.R."/>
            <person name="Malavazi I."/>
            <person name="Melin P."/>
            <person name="Meyer V."/>
            <person name="Mielnichuk N."/>
            <person name="Miskei M."/>
            <person name="Molnar A.P."/>
            <person name="Mule G."/>
            <person name="Ngan C.Y."/>
            <person name="Orejas M."/>
            <person name="Orosz E."/>
            <person name="Ouedraogo J.P."/>
            <person name="Overkamp K.M."/>
            <person name="Park H.-S."/>
            <person name="Perrone G."/>
            <person name="Piumi F."/>
            <person name="Punt P.J."/>
            <person name="Ram A.F."/>
            <person name="Ramon A."/>
            <person name="Rauscher S."/>
            <person name="Record E."/>
            <person name="Riano-Pachon D.M."/>
            <person name="Robert V."/>
            <person name="Roehrig J."/>
            <person name="Ruller R."/>
            <person name="Salamov A."/>
            <person name="Salih N.S."/>
            <person name="Samson R.A."/>
            <person name="Sandor E."/>
            <person name="Sanguinetti M."/>
            <person name="Schuetze T."/>
            <person name="Sepcic K."/>
            <person name="Shelest E."/>
            <person name="Sherlock G."/>
            <person name="Sophianopoulou V."/>
            <person name="Squina F.M."/>
            <person name="Sun H."/>
            <person name="Susca A."/>
            <person name="Todd R.B."/>
            <person name="Tsang A."/>
            <person name="Unkles S.E."/>
            <person name="van de Wiele N."/>
            <person name="van Rossen-Uffink D."/>
            <person name="Oliveira J.V."/>
            <person name="Vesth T.C."/>
            <person name="Visser J."/>
            <person name="Yu J.-H."/>
            <person name="Zhou M."/>
            <person name="Andersen M.R."/>
            <person name="Archer D.B."/>
            <person name="Baker S.E."/>
            <person name="Benoit I."/>
            <person name="Brakhage A.A."/>
            <person name="Braus G.H."/>
            <person name="Fischer R."/>
            <person name="Frisvad J.C."/>
            <person name="Goldman G.H."/>
            <person name="Houbraken J."/>
            <person name="Oakley B."/>
            <person name="Pocsi I."/>
            <person name="Scazzocchio C."/>
            <person name="Seiboth B."/>
            <person name="vanKuyk P.A."/>
            <person name="Wortman J."/>
            <person name="Dyer P.S."/>
            <person name="Grigoriev I.V."/>
        </authorList>
    </citation>
    <scope>NUCLEOTIDE SEQUENCE [LARGE SCALE GENOMIC DNA]</scope>
    <source>
        <strain evidence="8">DTO 134E9</strain>
    </source>
</reference>
<feature type="transmembrane region" description="Helical" evidence="5">
    <location>
        <begin position="272"/>
        <end position="291"/>
    </location>
</feature>
<feature type="transmembrane region" description="Helical" evidence="5">
    <location>
        <begin position="39"/>
        <end position="63"/>
    </location>
</feature>
<dbReference type="PANTHER" id="PTHR23502">
    <property type="entry name" value="MAJOR FACILITATOR SUPERFAMILY"/>
    <property type="match status" value="1"/>
</dbReference>
<dbReference type="STRING" id="1073089.A0A1L9RIA6"/>
<dbReference type="EMBL" id="KV878213">
    <property type="protein sequence ID" value="OJJ34603.1"/>
    <property type="molecule type" value="Genomic_DNA"/>
</dbReference>
<dbReference type="VEuPathDB" id="FungiDB:ASPWEDRAFT_113322"/>
<evidence type="ECO:0000313" key="8">
    <source>
        <dbReference type="Proteomes" id="UP000184383"/>
    </source>
</evidence>
<dbReference type="GeneID" id="63744246"/>
<feature type="transmembrane region" description="Helical" evidence="5">
    <location>
        <begin position="311"/>
        <end position="328"/>
    </location>
</feature>
<dbReference type="PANTHER" id="PTHR23502:SF138">
    <property type="entry name" value="MAJOR FACILITATOR SUPERFAMILY (MFS) PROFILE DOMAIN-CONTAINING PROTEIN-RELATED"/>
    <property type="match status" value="1"/>
</dbReference>
<dbReference type="OrthoDB" id="9986881at2759"/>
<dbReference type="InterPro" id="IPR036259">
    <property type="entry name" value="MFS_trans_sf"/>
</dbReference>
<accession>A0A1L9RIA6</accession>
<evidence type="ECO:0000256" key="3">
    <source>
        <dbReference type="ARBA" id="ARBA00022989"/>
    </source>
</evidence>
<dbReference type="Gene3D" id="1.20.1250.20">
    <property type="entry name" value="MFS general substrate transporter like domains"/>
    <property type="match status" value="1"/>
</dbReference>
<protein>
    <recommendedName>
        <fullName evidence="6">Major facilitator superfamily (MFS) profile domain-containing protein</fullName>
    </recommendedName>
</protein>
<feature type="transmembrane region" description="Helical" evidence="5">
    <location>
        <begin position="136"/>
        <end position="157"/>
    </location>
</feature>
<dbReference type="PROSITE" id="PS50850">
    <property type="entry name" value="MFS"/>
    <property type="match status" value="1"/>
</dbReference>
<feature type="transmembrane region" description="Helical" evidence="5">
    <location>
        <begin position="75"/>
        <end position="94"/>
    </location>
</feature>
<dbReference type="SUPFAM" id="SSF103473">
    <property type="entry name" value="MFS general substrate transporter"/>
    <property type="match status" value="1"/>
</dbReference>
<proteinExistence type="predicted"/>
<dbReference type="GO" id="GO:0005886">
    <property type="term" value="C:plasma membrane"/>
    <property type="evidence" value="ECO:0007669"/>
    <property type="project" value="TreeGrafter"/>
</dbReference>
<feature type="transmembrane region" description="Helical" evidence="5">
    <location>
        <begin position="445"/>
        <end position="464"/>
    </location>
</feature>
<evidence type="ECO:0000256" key="4">
    <source>
        <dbReference type="ARBA" id="ARBA00023136"/>
    </source>
</evidence>
<dbReference type="AlphaFoldDB" id="A0A1L9RIA6"/>
<sequence>MGAGREFPPLLSDSDQYLVDFDGPDDTSHPRNWSLPAKIYTSCLACIGTFVATFTSGIFAAGIPGVSNEFNVSEVVGNLGTTLFVLGFASGPLLWAPASELFGRRWPLTIGMLGTAIFTISSAVAKDVQTLIICRFFAGMFGASQLSVVPGVIADLYNTADRGIVLSLYSLTVFCGPFSAPFIGGFTAMSSLGWRWTLYIPSFIAFLNGTLDLLYLKETYAPCLLAEKAVHIRRQSGNWAIHAKQEEIEFDIHELIRKNFTLPIQMLITEPIVFLLSLYMSFIYSLAYALLEAYPYVFQEIYHMNLGVSGLPFIGLIVGQVLGCVYILSQHNSYVKKLDANPGISNPELRLPPATLGAPVFTAGVFWFGWTGFTSSVHWMAPTAAGVLVGFGIFCIFVPCFSYLVDAYLPLAASTVAGHIILRSTIAASFPLFTRQMFHNLGVEWAGTLLGCIALVMIPIPVVFRRYGPWFRSKSKLAP</sequence>
<keyword evidence="4 5" id="KW-0472">Membrane</keyword>
<keyword evidence="8" id="KW-1185">Reference proteome</keyword>
<comment type="subcellular location">
    <subcellularLocation>
        <location evidence="1">Membrane</location>
        <topology evidence="1">Multi-pass membrane protein</topology>
    </subcellularLocation>
</comment>
<dbReference type="GO" id="GO:0022857">
    <property type="term" value="F:transmembrane transporter activity"/>
    <property type="evidence" value="ECO:0007669"/>
    <property type="project" value="InterPro"/>
</dbReference>
<keyword evidence="3 5" id="KW-1133">Transmembrane helix</keyword>
<evidence type="ECO:0000256" key="1">
    <source>
        <dbReference type="ARBA" id="ARBA00004141"/>
    </source>
</evidence>
<dbReference type="Proteomes" id="UP000184383">
    <property type="component" value="Unassembled WGS sequence"/>
</dbReference>
<dbReference type="FunFam" id="1.20.1250.20:FF:000011">
    <property type="entry name" value="MFS multidrug transporter, putative"/>
    <property type="match status" value="1"/>
</dbReference>
<gene>
    <name evidence="7" type="ORF">ASPWEDRAFT_113322</name>
</gene>
<feature type="transmembrane region" description="Helical" evidence="5">
    <location>
        <begin position="106"/>
        <end position="124"/>
    </location>
</feature>
<evidence type="ECO:0000256" key="2">
    <source>
        <dbReference type="ARBA" id="ARBA00022692"/>
    </source>
</evidence>
<feature type="transmembrane region" description="Helical" evidence="5">
    <location>
        <begin position="164"/>
        <end position="184"/>
    </location>
</feature>
<feature type="domain" description="Major facilitator superfamily (MFS) profile" evidence="6">
    <location>
        <begin position="41"/>
        <end position="479"/>
    </location>
</feature>
<evidence type="ECO:0000259" key="6">
    <source>
        <dbReference type="PROSITE" id="PS50850"/>
    </source>
</evidence>
<feature type="transmembrane region" description="Helical" evidence="5">
    <location>
        <begin position="382"/>
        <end position="404"/>
    </location>
</feature>
<evidence type="ECO:0000313" key="7">
    <source>
        <dbReference type="EMBL" id="OJJ34603.1"/>
    </source>
</evidence>
<feature type="transmembrane region" description="Helical" evidence="5">
    <location>
        <begin position="349"/>
        <end position="370"/>
    </location>
</feature>
<dbReference type="CDD" id="cd17323">
    <property type="entry name" value="MFS_Tpo1_MDR_like"/>
    <property type="match status" value="1"/>
</dbReference>
<feature type="transmembrane region" description="Helical" evidence="5">
    <location>
        <begin position="411"/>
        <end position="433"/>
    </location>
</feature>
<keyword evidence="2 5" id="KW-0812">Transmembrane</keyword>